<feature type="signal peptide" evidence="5">
    <location>
        <begin position="1"/>
        <end position="31"/>
    </location>
</feature>
<keyword evidence="3" id="KW-0813">Transport</keyword>
<dbReference type="PROSITE" id="PS51318">
    <property type="entry name" value="TAT"/>
    <property type="match status" value="1"/>
</dbReference>
<dbReference type="PANTHER" id="PTHR43649">
    <property type="entry name" value="ARABINOSE-BINDING PROTEIN-RELATED"/>
    <property type="match status" value="1"/>
</dbReference>
<dbReference type="PANTHER" id="PTHR43649:SF31">
    <property type="entry name" value="SN-GLYCEROL-3-PHOSPHATE-BINDING PERIPLASMIC PROTEIN UGPB"/>
    <property type="match status" value="1"/>
</dbReference>
<feature type="chain" id="PRO_5039597708" evidence="5">
    <location>
        <begin position="32"/>
        <end position="465"/>
    </location>
</feature>
<dbReference type="InterPro" id="IPR022386">
    <property type="entry name" value="Chitin_NgcE"/>
</dbReference>
<dbReference type="AlphaFoldDB" id="A0A2V4N6A1"/>
<dbReference type="SUPFAM" id="SSF53850">
    <property type="entry name" value="Periplasmic binding protein-like II"/>
    <property type="match status" value="1"/>
</dbReference>
<dbReference type="Gene3D" id="3.40.190.10">
    <property type="entry name" value="Periplasmic binding protein-like II"/>
    <property type="match status" value="2"/>
</dbReference>
<comment type="caution">
    <text evidence="6">The sequence shown here is derived from an EMBL/GenBank/DDBJ whole genome shotgun (WGS) entry which is preliminary data.</text>
</comment>
<dbReference type="InterPro" id="IPR006311">
    <property type="entry name" value="TAT_signal"/>
</dbReference>
<protein>
    <submittedName>
        <fullName evidence="6">Carbohydrate ABC transporter, N-acetylglucosamine/diacetylchitobiose-binding protein</fullName>
    </submittedName>
</protein>
<proteinExistence type="inferred from homology"/>
<evidence type="ECO:0000256" key="1">
    <source>
        <dbReference type="ARBA" id="ARBA00004196"/>
    </source>
</evidence>
<sequence length="465" mass="49137">MGSATEYNRRDIFKRAAAVTVLAAGGGSLLAACAGGTGGSSDAKSSSSTGTGSATNPFGVKASDPLDVVIFKGGYGDDYAKAFEDMYKKTYSGATISHLGTQDISPKLQPRFNAGNPPDVVDDSGAQQMKIDVLAGADQLTDLSVLLDAPYLDDPSKKIRDVLLPGTIEQGTINGKMYSLNYVYTVYGLWYSNKLFKEKGWAVPKTWDDFITLCGTIKAAGIAPFAHQGKYPYYANYVILDLIAKQGGLDLVKKIDACDPTAWDDPAVLAGVSAFYKIMAGDFLLPGTNGMTHTESQTAWCQGKAAFIPSGSWLENEMIKVTPADFDMAFLPIPSLSGDKLPPTAVRAGAGEPFIVPSKGKNKNGGLEFLRMMLTKEGSGKFAAAANSLTVLKDGIGADVVLKPGTKSSSVAVTAAGTGTFNFTYPDLQTAFDTELQNATNELVNKRISPADWVARGKAATSKKV</sequence>
<dbReference type="InterPro" id="IPR050490">
    <property type="entry name" value="Bact_solute-bd_prot1"/>
</dbReference>
<keyword evidence="4 5" id="KW-0732">Signal</keyword>
<dbReference type="GO" id="GO:0030313">
    <property type="term" value="C:cell envelope"/>
    <property type="evidence" value="ECO:0007669"/>
    <property type="project" value="UniProtKB-SubCell"/>
</dbReference>
<dbReference type="RefSeq" id="WP_110671274.1">
    <property type="nucleotide sequence ID" value="NZ_PYBW01000074.1"/>
</dbReference>
<dbReference type="EMBL" id="PYBW01000074">
    <property type="protein sequence ID" value="PYC77049.1"/>
    <property type="molecule type" value="Genomic_DNA"/>
</dbReference>
<dbReference type="NCBIfam" id="TIGR03851">
    <property type="entry name" value="chitin_NgcE"/>
    <property type="match status" value="1"/>
</dbReference>
<keyword evidence="7" id="KW-1185">Reference proteome</keyword>
<evidence type="ECO:0000256" key="5">
    <source>
        <dbReference type="SAM" id="SignalP"/>
    </source>
</evidence>
<gene>
    <name evidence="6" type="primary">ngcE</name>
    <name evidence="6" type="ORF">C7C46_20145</name>
</gene>
<evidence type="ECO:0000313" key="6">
    <source>
        <dbReference type="EMBL" id="PYC77049.1"/>
    </source>
</evidence>
<reference evidence="6 7" key="1">
    <citation type="submission" date="2018-03" db="EMBL/GenBank/DDBJ databases">
        <title>Bioinformatic expansion and discovery of thiopeptide antibiotics.</title>
        <authorList>
            <person name="Schwalen C.J."/>
            <person name="Hudson G.A."/>
            <person name="Mitchell D.A."/>
        </authorList>
    </citation>
    <scope>NUCLEOTIDE SEQUENCE [LARGE SCALE GENOMIC DNA]</scope>
    <source>
        <strain evidence="6 7">ATCC 21389</strain>
    </source>
</reference>
<evidence type="ECO:0000313" key="7">
    <source>
        <dbReference type="Proteomes" id="UP000248039"/>
    </source>
</evidence>
<comment type="subcellular location">
    <subcellularLocation>
        <location evidence="1">Cell envelope</location>
    </subcellularLocation>
</comment>
<dbReference type="InterPro" id="IPR006059">
    <property type="entry name" value="SBP"/>
</dbReference>
<name>A0A2V4N6A1_9ACTN</name>
<accession>A0A2V4N6A1</accession>
<evidence type="ECO:0000256" key="2">
    <source>
        <dbReference type="ARBA" id="ARBA00008520"/>
    </source>
</evidence>
<comment type="similarity">
    <text evidence="2">Belongs to the bacterial solute-binding protein 1 family.</text>
</comment>
<evidence type="ECO:0000256" key="4">
    <source>
        <dbReference type="ARBA" id="ARBA00022729"/>
    </source>
</evidence>
<organism evidence="6 7">
    <name type="scientific">Streptomyces tateyamensis</name>
    <dbReference type="NCBI Taxonomy" id="565073"/>
    <lineage>
        <taxon>Bacteria</taxon>
        <taxon>Bacillati</taxon>
        <taxon>Actinomycetota</taxon>
        <taxon>Actinomycetes</taxon>
        <taxon>Kitasatosporales</taxon>
        <taxon>Streptomycetaceae</taxon>
        <taxon>Streptomyces</taxon>
    </lineage>
</organism>
<dbReference type="Pfam" id="PF01547">
    <property type="entry name" value="SBP_bac_1"/>
    <property type="match status" value="1"/>
</dbReference>
<dbReference type="OrthoDB" id="8663148at2"/>
<evidence type="ECO:0000256" key="3">
    <source>
        <dbReference type="ARBA" id="ARBA00022448"/>
    </source>
</evidence>
<dbReference type="Proteomes" id="UP000248039">
    <property type="component" value="Unassembled WGS sequence"/>
</dbReference>